<dbReference type="Gramene" id="OMERI07G06220.1">
    <property type="protein sequence ID" value="OMERI07G06220.1"/>
    <property type="gene ID" value="OMERI07G06220"/>
</dbReference>
<feature type="compositionally biased region" description="Polar residues" evidence="1">
    <location>
        <begin position="1"/>
        <end position="11"/>
    </location>
</feature>
<reference evidence="2" key="1">
    <citation type="submission" date="2015-04" db="UniProtKB">
        <authorList>
            <consortium name="EnsemblPlants"/>
        </authorList>
    </citation>
    <scope>IDENTIFICATION</scope>
</reference>
<keyword evidence="3" id="KW-1185">Reference proteome</keyword>
<proteinExistence type="predicted"/>
<name>A0A0E0E970_9ORYZ</name>
<evidence type="ECO:0000313" key="3">
    <source>
        <dbReference type="Proteomes" id="UP000008021"/>
    </source>
</evidence>
<feature type="region of interest" description="Disordered" evidence="1">
    <location>
        <begin position="256"/>
        <end position="279"/>
    </location>
</feature>
<evidence type="ECO:0000313" key="2">
    <source>
        <dbReference type="EnsemblPlants" id="OMERI07G06220.1"/>
    </source>
</evidence>
<feature type="region of interest" description="Disordered" evidence="1">
    <location>
        <begin position="1"/>
        <end position="49"/>
    </location>
</feature>
<dbReference type="EnsemblPlants" id="OMERI07G06220.1">
    <property type="protein sequence ID" value="OMERI07G06220.1"/>
    <property type="gene ID" value="OMERI07G06220"/>
</dbReference>
<dbReference type="AlphaFoldDB" id="A0A0E0E970"/>
<dbReference type="Proteomes" id="UP000008021">
    <property type="component" value="Chromosome 7"/>
</dbReference>
<sequence>MARGPSDSSILASPPVESVARMEAPPLPSSPVPLRLDGVSRPPPLPSSPLPLHESLAQCHEKGRESVSLPVHMKWNISMPVDLRWDSLTNDGMFVCALLLMITDSTFTGGEGINTRGWMVRRPHVELDAVDWTGGSPAAMRWTGGSPAARKTESVACSGLGSQVVLSAEEEVHVDHAHPAQDGPRLPVPHGDGRVLTPATTAFDLRVGVGDGGGRRKPPHEWFAAAPSTSSTARLTSIEWSSGGGGVHAREREGVSEVAPGRDGVNDEWMENTTDWHVA</sequence>
<reference evidence="2" key="2">
    <citation type="submission" date="2018-05" db="EMBL/GenBank/DDBJ databases">
        <title>OmerRS3 (Oryza meridionalis Reference Sequence Version 3).</title>
        <authorList>
            <person name="Zhang J."/>
            <person name="Kudrna D."/>
            <person name="Lee S."/>
            <person name="Talag J."/>
            <person name="Welchert J."/>
            <person name="Wing R.A."/>
        </authorList>
    </citation>
    <scope>NUCLEOTIDE SEQUENCE [LARGE SCALE GENOMIC DNA]</scope>
    <source>
        <strain evidence="2">cv. OR44</strain>
    </source>
</reference>
<organism evidence="2">
    <name type="scientific">Oryza meridionalis</name>
    <dbReference type="NCBI Taxonomy" id="40149"/>
    <lineage>
        <taxon>Eukaryota</taxon>
        <taxon>Viridiplantae</taxon>
        <taxon>Streptophyta</taxon>
        <taxon>Embryophyta</taxon>
        <taxon>Tracheophyta</taxon>
        <taxon>Spermatophyta</taxon>
        <taxon>Magnoliopsida</taxon>
        <taxon>Liliopsida</taxon>
        <taxon>Poales</taxon>
        <taxon>Poaceae</taxon>
        <taxon>BOP clade</taxon>
        <taxon>Oryzoideae</taxon>
        <taxon>Oryzeae</taxon>
        <taxon>Oryzinae</taxon>
        <taxon>Oryza</taxon>
    </lineage>
</organism>
<accession>A0A0E0E970</accession>
<dbReference type="HOGENOM" id="CLU_998834_0_0_1"/>
<evidence type="ECO:0000256" key="1">
    <source>
        <dbReference type="SAM" id="MobiDB-lite"/>
    </source>
</evidence>
<protein>
    <submittedName>
        <fullName evidence="2">Uncharacterized protein</fullName>
    </submittedName>
</protein>